<dbReference type="SUPFAM" id="SSF55904">
    <property type="entry name" value="Ornithine decarboxylase C-terminal domain"/>
    <property type="match status" value="1"/>
</dbReference>
<dbReference type="PANTHER" id="PTHR43277:SF4">
    <property type="entry name" value="ARGININE DECARBOXYLASE"/>
    <property type="match status" value="1"/>
</dbReference>
<dbReference type="InterPro" id="IPR052357">
    <property type="entry name" value="Orn_Lys_Arg_decarboxylase-I"/>
</dbReference>
<evidence type="ECO:0000313" key="5">
    <source>
        <dbReference type="Proteomes" id="UP000662986"/>
    </source>
</evidence>
<dbReference type="InterPro" id="IPR008286">
    <property type="entry name" value="Prn/Lys/Arg_de-COase_C"/>
</dbReference>
<dbReference type="Gene3D" id="3.90.100.10">
    <property type="entry name" value="Orn/Lys/Arg decarboxylase, C-terminal domain"/>
    <property type="match status" value="1"/>
</dbReference>
<gene>
    <name evidence="4" type="ORF">JWS13_23970</name>
</gene>
<evidence type="ECO:0000256" key="1">
    <source>
        <dbReference type="ARBA" id="ARBA00001933"/>
    </source>
</evidence>
<proteinExistence type="predicted"/>
<sequence length="86" mass="9072">MPFPPIPSPDELQLESVMSPGGAFFGSAEMVDADKAAGRIAAEQLTPFPPGIPAVVPGERLDAVVVEYERSSRHAGMAIPELPMQV</sequence>
<reference evidence="4 5" key="2">
    <citation type="journal article" date="2022" name="Arch. Microbiol.">
        <title>Rhodococcus pseudokoreensis sp. nov. isolated from the rhizosphere of young M26 apple rootstocks.</title>
        <authorList>
            <person name="Kampfer P."/>
            <person name="Glaeser S.P."/>
            <person name="Blom J."/>
            <person name="Wolf J."/>
            <person name="Benning S."/>
            <person name="Schloter M."/>
            <person name="Neumann-Schaal M."/>
        </authorList>
    </citation>
    <scope>NUCLEOTIDE SEQUENCE [LARGE SCALE GENOMIC DNA]</scope>
    <source>
        <strain evidence="4 5">R79</strain>
    </source>
</reference>
<keyword evidence="5" id="KW-1185">Reference proteome</keyword>
<reference evidence="4 5" key="1">
    <citation type="journal article" date="2021" name="Microbiol. Resour. Announc.">
        <title>Complete Genome Sequences of Two Rhodococcus sp. Strains with Large and Linear Chromosomes, Isolated from Apple Rhizosphere.</title>
        <authorList>
            <person name="Benning S."/>
            <person name="Brugnone N."/>
            <person name="Siani R."/>
            <person name="Kublik S."/>
            <person name="Schloter M."/>
            <person name="Rad V."/>
        </authorList>
    </citation>
    <scope>NUCLEOTIDE SEQUENCE [LARGE SCALE GENOMIC DNA]</scope>
    <source>
        <strain evidence="4 5">R79</strain>
    </source>
</reference>
<dbReference type="EMBL" id="CP070619">
    <property type="protein sequence ID" value="QSE91473.1"/>
    <property type="molecule type" value="Genomic_DNA"/>
</dbReference>
<protein>
    <recommendedName>
        <fullName evidence="3">Orn/Lys/Arg decarboxylase C-terminal domain-containing protein</fullName>
    </recommendedName>
</protein>
<dbReference type="InterPro" id="IPR036633">
    <property type="entry name" value="Prn/Lys/Arg_de-COase_C_sf"/>
</dbReference>
<keyword evidence="2" id="KW-0663">Pyridoxal phosphate</keyword>
<accession>A0A974W734</accession>
<organism evidence="4 5">
    <name type="scientific">Rhodococcus pseudokoreensis</name>
    <dbReference type="NCBI Taxonomy" id="2811421"/>
    <lineage>
        <taxon>Bacteria</taxon>
        <taxon>Bacillati</taxon>
        <taxon>Actinomycetota</taxon>
        <taxon>Actinomycetes</taxon>
        <taxon>Mycobacteriales</taxon>
        <taxon>Nocardiaceae</taxon>
        <taxon>Rhodococcus</taxon>
    </lineage>
</organism>
<dbReference type="Pfam" id="PF03711">
    <property type="entry name" value="OKR_DC_1_C"/>
    <property type="match status" value="1"/>
</dbReference>
<dbReference type="PANTHER" id="PTHR43277">
    <property type="entry name" value="ARGININE DECARBOXYLASE"/>
    <property type="match status" value="1"/>
</dbReference>
<evidence type="ECO:0000259" key="3">
    <source>
        <dbReference type="Pfam" id="PF03711"/>
    </source>
</evidence>
<comment type="cofactor">
    <cofactor evidence="1">
        <name>pyridoxal 5'-phosphate</name>
        <dbReference type="ChEBI" id="CHEBI:597326"/>
    </cofactor>
</comment>
<feature type="domain" description="Orn/Lys/Arg decarboxylase C-terminal" evidence="3">
    <location>
        <begin position="26"/>
        <end position="80"/>
    </location>
</feature>
<evidence type="ECO:0000256" key="2">
    <source>
        <dbReference type="ARBA" id="ARBA00022898"/>
    </source>
</evidence>
<name>A0A974W734_9NOCA</name>
<dbReference type="Proteomes" id="UP000662986">
    <property type="component" value="Chromosome"/>
</dbReference>
<evidence type="ECO:0000313" key="4">
    <source>
        <dbReference type="EMBL" id="QSE91473.1"/>
    </source>
</evidence>